<reference evidence="3" key="1">
    <citation type="submission" date="2024-02" db="UniProtKB">
        <authorList>
            <consortium name="WormBaseParasite"/>
        </authorList>
    </citation>
    <scope>IDENTIFICATION</scope>
</reference>
<evidence type="ECO:0000313" key="3">
    <source>
        <dbReference type="WBParaSite" id="MBELARI_LOCUS7816"/>
    </source>
</evidence>
<dbReference type="AlphaFoldDB" id="A0AAF3JB77"/>
<dbReference type="Pfam" id="PF03057">
    <property type="entry name" value="DUF236"/>
    <property type="match status" value="1"/>
</dbReference>
<protein>
    <submittedName>
        <fullName evidence="3">Uncharacterized protein</fullName>
    </submittedName>
</protein>
<sequence>MEFMTILILLGITGGLYIYFKKAPESVSKSRKPKESVKEGAKDKTPVGPPRAPSEIHAQAASYDSQYATLAGLNNNIFTEPKKAGPKDDKFKTY</sequence>
<organism evidence="2 3">
    <name type="scientific">Mesorhabditis belari</name>
    <dbReference type="NCBI Taxonomy" id="2138241"/>
    <lineage>
        <taxon>Eukaryota</taxon>
        <taxon>Metazoa</taxon>
        <taxon>Ecdysozoa</taxon>
        <taxon>Nematoda</taxon>
        <taxon>Chromadorea</taxon>
        <taxon>Rhabditida</taxon>
        <taxon>Rhabditina</taxon>
        <taxon>Rhabditomorpha</taxon>
        <taxon>Rhabditoidea</taxon>
        <taxon>Rhabditidae</taxon>
        <taxon>Mesorhabditinae</taxon>
        <taxon>Mesorhabditis</taxon>
    </lineage>
</organism>
<feature type="compositionally biased region" description="Basic and acidic residues" evidence="1">
    <location>
        <begin position="33"/>
        <end position="45"/>
    </location>
</feature>
<feature type="region of interest" description="Disordered" evidence="1">
    <location>
        <begin position="25"/>
        <end position="56"/>
    </location>
</feature>
<evidence type="ECO:0000313" key="2">
    <source>
        <dbReference type="Proteomes" id="UP000887575"/>
    </source>
</evidence>
<dbReference type="Proteomes" id="UP000887575">
    <property type="component" value="Unassembled WGS sequence"/>
</dbReference>
<dbReference type="InterPro" id="IPR004296">
    <property type="entry name" value="DUF236"/>
</dbReference>
<evidence type="ECO:0000256" key="1">
    <source>
        <dbReference type="SAM" id="MobiDB-lite"/>
    </source>
</evidence>
<name>A0AAF3JB77_9BILA</name>
<proteinExistence type="predicted"/>
<dbReference type="WBParaSite" id="MBELARI_LOCUS7816">
    <property type="protein sequence ID" value="MBELARI_LOCUS7816"/>
    <property type="gene ID" value="MBELARI_LOCUS7816"/>
</dbReference>
<keyword evidence="2" id="KW-1185">Reference proteome</keyword>
<accession>A0AAF3JB77</accession>